<dbReference type="SUPFAM" id="SSF81383">
    <property type="entry name" value="F-box domain"/>
    <property type="match status" value="1"/>
</dbReference>
<keyword evidence="3" id="KW-1185">Reference proteome</keyword>
<dbReference type="SMART" id="SM00256">
    <property type="entry name" value="FBOX"/>
    <property type="match status" value="1"/>
</dbReference>
<dbReference type="InterPro" id="IPR036047">
    <property type="entry name" value="F-box-like_dom_sf"/>
</dbReference>
<dbReference type="PANTHER" id="PTHR31672">
    <property type="entry name" value="BNACNNG10540D PROTEIN"/>
    <property type="match status" value="1"/>
</dbReference>
<evidence type="ECO:0000313" key="3">
    <source>
        <dbReference type="Proteomes" id="UP001604336"/>
    </source>
</evidence>
<dbReference type="EMBL" id="JBFOLK010000008">
    <property type="protein sequence ID" value="KAL2490393.1"/>
    <property type="molecule type" value="Genomic_DNA"/>
</dbReference>
<comment type="caution">
    <text evidence="2">The sequence shown here is derived from an EMBL/GenBank/DDBJ whole genome shotgun (WGS) entry which is preliminary data.</text>
</comment>
<reference evidence="3" key="1">
    <citation type="submission" date="2024-07" db="EMBL/GenBank/DDBJ databases">
        <title>Two chromosome-level genome assemblies of Korean endemic species Abeliophyllum distichum and Forsythia ovata (Oleaceae).</title>
        <authorList>
            <person name="Jang H."/>
        </authorList>
    </citation>
    <scope>NUCLEOTIDE SEQUENCE [LARGE SCALE GENOMIC DNA]</scope>
</reference>
<dbReference type="AlphaFoldDB" id="A0ABD1RPU7"/>
<feature type="domain" description="F-box" evidence="1">
    <location>
        <begin position="12"/>
        <end position="52"/>
    </location>
</feature>
<dbReference type="Pfam" id="PF00646">
    <property type="entry name" value="F-box"/>
    <property type="match status" value="1"/>
</dbReference>
<dbReference type="InterPro" id="IPR001810">
    <property type="entry name" value="F-box_dom"/>
</dbReference>
<organism evidence="2 3">
    <name type="scientific">Abeliophyllum distichum</name>
    <dbReference type="NCBI Taxonomy" id="126358"/>
    <lineage>
        <taxon>Eukaryota</taxon>
        <taxon>Viridiplantae</taxon>
        <taxon>Streptophyta</taxon>
        <taxon>Embryophyta</taxon>
        <taxon>Tracheophyta</taxon>
        <taxon>Spermatophyta</taxon>
        <taxon>Magnoliopsida</taxon>
        <taxon>eudicotyledons</taxon>
        <taxon>Gunneridae</taxon>
        <taxon>Pentapetalae</taxon>
        <taxon>asterids</taxon>
        <taxon>lamiids</taxon>
        <taxon>Lamiales</taxon>
        <taxon>Oleaceae</taxon>
        <taxon>Forsythieae</taxon>
        <taxon>Abeliophyllum</taxon>
    </lineage>
</organism>
<accession>A0ABD1RPU7</accession>
<proteinExistence type="predicted"/>
<protein>
    <submittedName>
        <fullName evidence="2">F-box domain-containing protein</fullName>
    </submittedName>
</protein>
<evidence type="ECO:0000259" key="1">
    <source>
        <dbReference type="SMART" id="SM00256"/>
    </source>
</evidence>
<gene>
    <name evidence="2" type="ORF">Adt_26021</name>
</gene>
<sequence>MAQITKKTDKHFPEDMLFEVVSRLPSKSVGRFTTVSKSWYAFIRSPAFISSHLNRSIARNVDDDSSQCLLAMPNTLDEHKTCTVLCDNIVSFDEVYEVELPMDFESKTCRPVGSYNGLVCLTDDHYAF</sequence>
<evidence type="ECO:0000313" key="2">
    <source>
        <dbReference type="EMBL" id="KAL2490393.1"/>
    </source>
</evidence>
<dbReference type="PANTHER" id="PTHR31672:SF13">
    <property type="entry name" value="F-BOX PROTEIN CPR30-LIKE"/>
    <property type="match status" value="1"/>
</dbReference>
<dbReference type="InterPro" id="IPR050796">
    <property type="entry name" value="SCF_F-box_component"/>
</dbReference>
<dbReference type="Gene3D" id="1.20.1280.50">
    <property type="match status" value="1"/>
</dbReference>
<name>A0ABD1RPU7_9LAMI</name>
<dbReference type="Proteomes" id="UP001604336">
    <property type="component" value="Unassembled WGS sequence"/>
</dbReference>